<reference evidence="2 3" key="1">
    <citation type="submission" date="2019-06" db="EMBL/GenBank/DDBJ databases">
        <authorList>
            <person name="Rodrigo-Torres L."/>
            <person name="Arahal R. D."/>
            <person name="Lucena T."/>
        </authorList>
    </citation>
    <scope>NUCLEOTIDE SEQUENCE [LARGE SCALE GENOMIC DNA]</scope>
    <source>
        <strain evidence="2 3">SW08-7</strain>
    </source>
</reference>
<sequence>MHPVRNLGEYMDQRLLAQLTGMANKHAQALNALPVRERMEYMRSLVGSADCAWAVFPDGEGSGVPHVILVKGKRVGRRMEKSGRLKGKVTAVPCIDRFMAEALNDAYGDGSTTLPGTAQPSPEVAALLRANTTEMRRLVDEANRNGDLVRDGKVTVEDLFLRADVVHAVWSDPSSPGGVGKMLAKGEGRLMLISQGTKGVPTRAVALRFLDRMQAEQAWLSYGDGRGAMSQAS</sequence>
<dbReference type="EMBL" id="CABFVH010000023">
    <property type="protein sequence ID" value="VUF13701.1"/>
    <property type="molecule type" value="Genomic_DNA"/>
</dbReference>
<reference evidence="1" key="3">
    <citation type="submission" date="2021-08" db="EMBL/GenBank/DDBJ databases">
        <authorList>
            <person name="Tani A."/>
            <person name="Ola A."/>
            <person name="Ogura Y."/>
            <person name="Katsura K."/>
            <person name="Hayashi T."/>
        </authorList>
    </citation>
    <scope>NUCLEOTIDE SEQUENCE</scope>
    <source>
        <strain evidence="1">DSM 22415</strain>
    </source>
</reference>
<evidence type="ECO:0000313" key="1">
    <source>
        <dbReference type="EMBL" id="GJD55088.1"/>
    </source>
</evidence>
<accession>A0A564G268</accession>
<evidence type="ECO:0000313" key="3">
    <source>
        <dbReference type="Proteomes" id="UP000401717"/>
    </source>
</evidence>
<dbReference type="AlphaFoldDB" id="A0A564G268"/>
<name>A0A564G268_9HYPH</name>
<gene>
    <name evidence="1" type="ORF">IFDJLNFL_0970</name>
    <name evidence="2" type="ORF">MTDSW087_03408</name>
</gene>
<organism evidence="2 3">
    <name type="scientific">Methylobacterium dankookense</name>
    <dbReference type="NCBI Taxonomy" id="560405"/>
    <lineage>
        <taxon>Bacteria</taxon>
        <taxon>Pseudomonadati</taxon>
        <taxon>Pseudomonadota</taxon>
        <taxon>Alphaproteobacteria</taxon>
        <taxon>Hyphomicrobiales</taxon>
        <taxon>Methylobacteriaceae</taxon>
        <taxon>Methylobacterium</taxon>
    </lineage>
</organism>
<proteinExistence type="predicted"/>
<keyword evidence="4" id="KW-1185">Reference proteome</keyword>
<reference evidence="1" key="2">
    <citation type="journal article" date="2021" name="Front. Microbiol.">
        <title>Comprehensive Comparative Genomics and Phenotyping of Methylobacterium Species.</title>
        <authorList>
            <person name="Alessa O."/>
            <person name="Ogura Y."/>
            <person name="Fujitani Y."/>
            <person name="Takami H."/>
            <person name="Hayashi T."/>
            <person name="Sahin N."/>
            <person name="Tani A."/>
        </authorList>
    </citation>
    <scope>NUCLEOTIDE SEQUENCE</scope>
    <source>
        <strain evidence="1">DSM 22415</strain>
    </source>
</reference>
<evidence type="ECO:0000313" key="2">
    <source>
        <dbReference type="EMBL" id="VUF13701.1"/>
    </source>
</evidence>
<evidence type="ECO:0000313" key="4">
    <source>
        <dbReference type="Proteomes" id="UP001055303"/>
    </source>
</evidence>
<protein>
    <submittedName>
        <fullName evidence="2">Uncharacterized protein</fullName>
    </submittedName>
</protein>
<dbReference type="Proteomes" id="UP001055303">
    <property type="component" value="Unassembled WGS sequence"/>
</dbReference>
<dbReference type="EMBL" id="BPQI01000018">
    <property type="protein sequence ID" value="GJD55088.1"/>
    <property type="molecule type" value="Genomic_DNA"/>
</dbReference>
<dbReference type="Proteomes" id="UP000401717">
    <property type="component" value="Unassembled WGS sequence"/>
</dbReference>